<dbReference type="Pfam" id="PF14014">
    <property type="entry name" value="DUF4230"/>
    <property type="match status" value="1"/>
</dbReference>
<keyword evidence="1" id="KW-1133">Transmembrane helix</keyword>
<feature type="transmembrane region" description="Helical" evidence="1">
    <location>
        <begin position="28"/>
        <end position="46"/>
    </location>
</feature>
<sequence length="226" mass="26072">MARKTSTETQVKNMMVPLFQSLGRSGKIIYIILLLLLFYFGYHYFIAAKSSSSVTFNSKLIEKEIKNVGKLIVTEGHYAKVLTYKDQQKYMLDLVTFEKKALIVANADVIVSYDLRQVKYNIDEEAKKVTIISIPEPELKINQNLHFYDVNQSRFNPFGANDYNKINKKVKEVIAKEIENSTLKSNAENRLISELSKILIVTHSMGWTLEYKGELIDRESDFNLKL</sequence>
<dbReference type="RefSeq" id="WP_379811284.1">
    <property type="nucleotide sequence ID" value="NZ_JBHUPC010000012.1"/>
</dbReference>
<dbReference type="InterPro" id="IPR025324">
    <property type="entry name" value="DUF4230"/>
</dbReference>
<dbReference type="EMBL" id="JBHUPC010000012">
    <property type="protein sequence ID" value="MFD2891690.1"/>
    <property type="molecule type" value="Genomic_DNA"/>
</dbReference>
<accession>A0ABW5YL51</accession>
<evidence type="ECO:0000313" key="3">
    <source>
        <dbReference type="Proteomes" id="UP001597534"/>
    </source>
</evidence>
<keyword evidence="1" id="KW-0812">Transmembrane</keyword>
<dbReference type="Proteomes" id="UP001597534">
    <property type="component" value="Unassembled WGS sequence"/>
</dbReference>
<keyword evidence="1" id="KW-0472">Membrane</keyword>
<proteinExistence type="predicted"/>
<organism evidence="2 3">
    <name type="scientific">Flavobacterium chuncheonense</name>
    <dbReference type="NCBI Taxonomy" id="2026653"/>
    <lineage>
        <taxon>Bacteria</taxon>
        <taxon>Pseudomonadati</taxon>
        <taxon>Bacteroidota</taxon>
        <taxon>Flavobacteriia</taxon>
        <taxon>Flavobacteriales</taxon>
        <taxon>Flavobacteriaceae</taxon>
        <taxon>Flavobacterium</taxon>
    </lineage>
</organism>
<keyword evidence="3" id="KW-1185">Reference proteome</keyword>
<gene>
    <name evidence="2" type="ORF">ACFS5J_06650</name>
</gene>
<name>A0ABW5YL51_9FLAO</name>
<protein>
    <submittedName>
        <fullName evidence="2">DUF4230 domain-containing protein</fullName>
    </submittedName>
</protein>
<comment type="caution">
    <text evidence="2">The sequence shown here is derived from an EMBL/GenBank/DDBJ whole genome shotgun (WGS) entry which is preliminary data.</text>
</comment>
<reference evidence="3" key="1">
    <citation type="journal article" date="2019" name="Int. J. Syst. Evol. Microbiol.">
        <title>The Global Catalogue of Microorganisms (GCM) 10K type strain sequencing project: providing services to taxonomists for standard genome sequencing and annotation.</title>
        <authorList>
            <consortium name="The Broad Institute Genomics Platform"/>
            <consortium name="The Broad Institute Genome Sequencing Center for Infectious Disease"/>
            <person name="Wu L."/>
            <person name="Ma J."/>
        </authorList>
    </citation>
    <scope>NUCLEOTIDE SEQUENCE [LARGE SCALE GENOMIC DNA]</scope>
    <source>
        <strain evidence="3">KCTC 22671</strain>
    </source>
</reference>
<evidence type="ECO:0000313" key="2">
    <source>
        <dbReference type="EMBL" id="MFD2891690.1"/>
    </source>
</evidence>
<evidence type="ECO:0000256" key="1">
    <source>
        <dbReference type="SAM" id="Phobius"/>
    </source>
</evidence>